<proteinExistence type="predicted"/>
<dbReference type="EMBL" id="GL984093">
    <property type="protein sequence ID" value="EGR29904.1"/>
    <property type="molecule type" value="Genomic_DNA"/>
</dbReference>
<dbReference type="AlphaFoldDB" id="G0QY04"/>
<dbReference type="RefSeq" id="XP_004031140.1">
    <property type="nucleotide sequence ID" value="XM_004031092.1"/>
</dbReference>
<sequence>MSLEKQPQQTFAYDVLGTNYPYINVKQDSQSQLLADFRRSISSINPFALRQVPSEDRHAFGYRWGNQFFTPNPYPNNIHFDRLFPTHYDPLSESAKSNDSLQLMKSAPNTYSKLVFSSDKFPRPCIRTIQYYQRCKMVNDKTKCEQEKNDILSICPNWALDSMKEKKRQQLKKHAIDRQVYENAMKVEDYNQGKSVSQISNKTWKNGTRHYLRPDTMWPDDRYSEITQQEVNEAKQRMAERTRRQEGKAEKKQASAGPQPNNDNIGEQPVKLPKSLYP</sequence>
<feature type="compositionally biased region" description="Basic and acidic residues" evidence="1">
    <location>
        <begin position="232"/>
        <end position="253"/>
    </location>
</feature>
<dbReference type="OrthoDB" id="284985at2759"/>
<feature type="region of interest" description="Disordered" evidence="1">
    <location>
        <begin position="215"/>
        <end position="278"/>
    </location>
</feature>
<keyword evidence="3" id="KW-1185">Reference proteome</keyword>
<name>G0QY04_ICHMU</name>
<gene>
    <name evidence="2" type="ORF">IMG5_146230</name>
</gene>
<dbReference type="Proteomes" id="UP000008983">
    <property type="component" value="Unassembled WGS sequence"/>
</dbReference>
<evidence type="ECO:0000313" key="3">
    <source>
        <dbReference type="Proteomes" id="UP000008983"/>
    </source>
</evidence>
<reference evidence="2 3" key="1">
    <citation type="submission" date="2011-07" db="EMBL/GenBank/DDBJ databases">
        <authorList>
            <person name="Coyne R."/>
            <person name="Brami D."/>
            <person name="Johnson J."/>
            <person name="Hostetler J."/>
            <person name="Hannick L."/>
            <person name="Clark T."/>
            <person name="Cassidy-Hanley D."/>
            <person name="Inman J."/>
        </authorList>
    </citation>
    <scope>NUCLEOTIDE SEQUENCE [LARGE SCALE GENOMIC DNA]</scope>
    <source>
        <strain evidence="2 3">G5</strain>
    </source>
</reference>
<evidence type="ECO:0000256" key="1">
    <source>
        <dbReference type="SAM" id="MobiDB-lite"/>
    </source>
</evidence>
<dbReference type="GeneID" id="14906014"/>
<accession>G0QY04</accession>
<dbReference type="eggNOG" id="ENOG502SNPE">
    <property type="taxonomic scope" value="Eukaryota"/>
</dbReference>
<feature type="non-terminal residue" evidence="2">
    <location>
        <position position="1"/>
    </location>
</feature>
<organism evidence="2 3">
    <name type="scientific">Ichthyophthirius multifiliis</name>
    <name type="common">White spot disease agent</name>
    <name type="synonym">Ich</name>
    <dbReference type="NCBI Taxonomy" id="5932"/>
    <lineage>
        <taxon>Eukaryota</taxon>
        <taxon>Sar</taxon>
        <taxon>Alveolata</taxon>
        <taxon>Ciliophora</taxon>
        <taxon>Intramacronucleata</taxon>
        <taxon>Oligohymenophorea</taxon>
        <taxon>Hymenostomatida</taxon>
        <taxon>Ophryoglenina</taxon>
        <taxon>Ichthyophthirius</taxon>
    </lineage>
</organism>
<dbReference type="InParanoid" id="G0QY04"/>
<feature type="compositionally biased region" description="Polar residues" evidence="1">
    <location>
        <begin position="256"/>
        <end position="265"/>
    </location>
</feature>
<evidence type="ECO:0000313" key="2">
    <source>
        <dbReference type="EMBL" id="EGR29904.1"/>
    </source>
</evidence>
<dbReference type="OMA" id="YDIHNTH"/>
<protein>
    <submittedName>
        <fullName evidence="2">Uncharacterized protein</fullName>
    </submittedName>
</protein>
<dbReference type="STRING" id="857967.G0QY04"/>